<feature type="non-terminal residue" evidence="2">
    <location>
        <position position="1"/>
    </location>
</feature>
<comment type="caution">
    <text evidence="2">The sequence shown here is derived from an EMBL/GenBank/DDBJ whole genome shotgun (WGS) entry which is preliminary data.</text>
</comment>
<reference evidence="3" key="1">
    <citation type="journal article" date="2019" name="IScience">
        <title>Narwhal Genome Reveals Long-Term Low Genetic Diversity despite Current Large Abundance Size.</title>
        <authorList>
            <person name="Westbury M.V."/>
            <person name="Petersen B."/>
            <person name="Garde E."/>
            <person name="Heide-Jorgensen M.P."/>
            <person name="Lorenzen E.D."/>
        </authorList>
    </citation>
    <scope>NUCLEOTIDE SEQUENCE [LARGE SCALE GENOMIC DNA]</scope>
</reference>
<sequence>PGKLKRSKEHSVSRPGSRRCRGRKGRSPQLGEAKQLGGGARSQLREKREKAAERGLERRAEGAQTVLAAGCEQAGWRSALGRSAGHPRAQGEVSNEQTAPLGALPTG</sequence>
<protein>
    <submittedName>
        <fullName evidence="2">Uncharacterized protein</fullName>
    </submittedName>
</protein>
<dbReference type="Proteomes" id="UP000308365">
    <property type="component" value="Unassembled WGS sequence"/>
</dbReference>
<proteinExistence type="predicted"/>
<accession>A0A4U1FAG3</accession>
<organism evidence="2 3">
    <name type="scientific">Monodon monoceros</name>
    <name type="common">Narwhal</name>
    <name type="synonym">Ceratodon monodon</name>
    <dbReference type="NCBI Taxonomy" id="40151"/>
    <lineage>
        <taxon>Eukaryota</taxon>
        <taxon>Metazoa</taxon>
        <taxon>Chordata</taxon>
        <taxon>Craniata</taxon>
        <taxon>Vertebrata</taxon>
        <taxon>Euteleostomi</taxon>
        <taxon>Mammalia</taxon>
        <taxon>Eutheria</taxon>
        <taxon>Laurasiatheria</taxon>
        <taxon>Artiodactyla</taxon>
        <taxon>Whippomorpha</taxon>
        <taxon>Cetacea</taxon>
        <taxon>Odontoceti</taxon>
        <taxon>Monodontidae</taxon>
        <taxon>Monodon</taxon>
    </lineage>
</organism>
<feature type="region of interest" description="Disordered" evidence="1">
    <location>
        <begin position="1"/>
        <end position="61"/>
    </location>
</feature>
<feature type="region of interest" description="Disordered" evidence="1">
    <location>
        <begin position="78"/>
        <end position="107"/>
    </location>
</feature>
<evidence type="ECO:0000313" key="2">
    <source>
        <dbReference type="EMBL" id="TKC46601.1"/>
    </source>
</evidence>
<evidence type="ECO:0000256" key="1">
    <source>
        <dbReference type="SAM" id="MobiDB-lite"/>
    </source>
</evidence>
<dbReference type="EMBL" id="RWIC01000259">
    <property type="protein sequence ID" value="TKC46601.1"/>
    <property type="molecule type" value="Genomic_DNA"/>
</dbReference>
<feature type="compositionally biased region" description="Basic and acidic residues" evidence="1">
    <location>
        <begin position="43"/>
        <end position="61"/>
    </location>
</feature>
<gene>
    <name evidence="2" type="ORF">EI555_017825</name>
</gene>
<dbReference type="AlphaFoldDB" id="A0A4U1FAG3"/>
<feature type="compositionally biased region" description="Basic residues" evidence="1">
    <location>
        <begin position="16"/>
        <end position="26"/>
    </location>
</feature>
<name>A0A4U1FAG3_MONMO</name>
<feature type="non-terminal residue" evidence="2">
    <location>
        <position position="107"/>
    </location>
</feature>
<evidence type="ECO:0000313" key="3">
    <source>
        <dbReference type="Proteomes" id="UP000308365"/>
    </source>
</evidence>